<evidence type="ECO:0000256" key="3">
    <source>
        <dbReference type="ARBA" id="ARBA00023002"/>
    </source>
</evidence>
<keyword evidence="2" id="KW-0274">FAD</keyword>
<evidence type="ECO:0000313" key="5">
    <source>
        <dbReference type="Proteomes" id="UP000230002"/>
    </source>
</evidence>
<comment type="caution">
    <text evidence="4">The sequence shown here is derived from an EMBL/GenBank/DDBJ whole genome shotgun (WGS) entry which is preliminary data.</text>
</comment>
<dbReference type="GO" id="GO:0050661">
    <property type="term" value="F:NADP binding"/>
    <property type="evidence" value="ECO:0007669"/>
    <property type="project" value="InterPro"/>
</dbReference>
<proteinExistence type="predicted"/>
<dbReference type="Pfam" id="PF00743">
    <property type="entry name" value="FMO-like"/>
    <property type="match status" value="1"/>
</dbReference>
<dbReference type="AlphaFoldDB" id="A0A2G8SLK3"/>
<dbReference type="STRING" id="1077348.A0A2G8SLK3"/>
<dbReference type="GO" id="GO:0004499">
    <property type="term" value="F:N,N-dimethylaniline monooxygenase activity"/>
    <property type="evidence" value="ECO:0007669"/>
    <property type="project" value="InterPro"/>
</dbReference>
<dbReference type="EMBL" id="AYKW01000005">
    <property type="protein sequence ID" value="PIL34655.1"/>
    <property type="molecule type" value="Genomic_DNA"/>
</dbReference>
<dbReference type="GO" id="GO:0050660">
    <property type="term" value="F:flavin adenine dinucleotide binding"/>
    <property type="evidence" value="ECO:0007669"/>
    <property type="project" value="InterPro"/>
</dbReference>
<name>A0A2G8SLK3_9APHY</name>
<keyword evidence="1" id="KW-0285">Flavoprotein</keyword>
<dbReference type="SUPFAM" id="SSF51905">
    <property type="entry name" value="FAD/NAD(P)-binding domain"/>
    <property type="match status" value="2"/>
</dbReference>
<keyword evidence="5" id="KW-1185">Reference proteome</keyword>
<organism evidence="4 5">
    <name type="scientific">Ganoderma sinense ZZ0214-1</name>
    <dbReference type="NCBI Taxonomy" id="1077348"/>
    <lineage>
        <taxon>Eukaryota</taxon>
        <taxon>Fungi</taxon>
        <taxon>Dikarya</taxon>
        <taxon>Basidiomycota</taxon>
        <taxon>Agaricomycotina</taxon>
        <taxon>Agaricomycetes</taxon>
        <taxon>Polyporales</taxon>
        <taxon>Polyporaceae</taxon>
        <taxon>Ganoderma</taxon>
    </lineage>
</organism>
<reference evidence="4 5" key="1">
    <citation type="journal article" date="2015" name="Sci. Rep.">
        <title>Chromosome-level genome map provides insights into diverse defense mechanisms in the medicinal fungus Ganoderma sinense.</title>
        <authorList>
            <person name="Zhu Y."/>
            <person name="Xu J."/>
            <person name="Sun C."/>
            <person name="Zhou S."/>
            <person name="Xu H."/>
            <person name="Nelson D.R."/>
            <person name="Qian J."/>
            <person name="Song J."/>
            <person name="Luo H."/>
            <person name="Xiang L."/>
            <person name="Li Y."/>
            <person name="Xu Z."/>
            <person name="Ji A."/>
            <person name="Wang L."/>
            <person name="Lu S."/>
            <person name="Hayward A."/>
            <person name="Sun W."/>
            <person name="Li X."/>
            <person name="Schwartz D.C."/>
            <person name="Wang Y."/>
            <person name="Chen S."/>
        </authorList>
    </citation>
    <scope>NUCLEOTIDE SEQUENCE [LARGE SCALE GENOMIC DNA]</scope>
    <source>
        <strain evidence="4 5">ZZ0214-1</strain>
    </source>
</reference>
<sequence>MALNPHLIASQWLSQCSSALRDADAKAFVDLFLPNGWLRDILVFTWDIRTLEGREKILSYLTDRFSDAHITNIRLDETPDLSPRTSEVPLSQLPCVEFAFSFECQRGHGRAHVRLVQDADGVHRTLTALTELVDLLGYEELSTLPLRADVTGIPDRDMQKDYAKWVQDVEANPHVIIVGAAQTGLQVAARFKQMNIPTLVIEREARVGDTWRKRYPTLILHTISRHHSLLYQPFPSNWPEFTPRDKLADWLEHYASIEDLVVWTNSELKPRPTYNPEDHRWDVTVLRNGVEVKLRPAHIVLATGTLGRPIVPDVPGMEGFQGQAVHSSRFPGGALFAGQHAVVVGAGNSSIDICQDLALRNAASVTMVQRSTSCVMSLDFLADIFRESYSEDIPLEVADLRFFSIGHALRKRMAIENQALAWEAHKELHEKLRKGGVSFNLGPEGQGVLILVFERLGGYWMDKGAADLIADGKIKVKSGVSLQRFSKKGLVLSDATELPADVVVFATGYVHMREANVELFGEDVINQTEEVYGLDEEGEIKGSYRPSGHPGLWFATGDFSVSRFLSKALAMQIKAIEAGLMPDDGRRRV</sequence>
<gene>
    <name evidence="4" type="ORF">GSI_03434</name>
</gene>
<evidence type="ECO:0000256" key="2">
    <source>
        <dbReference type="ARBA" id="ARBA00022827"/>
    </source>
</evidence>
<dbReference type="InterPro" id="IPR050982">
    <property type="entry name" value="Auxin_biosynth/cation_transpt"/>
</dbReference>
<dbReference type="Proteomes" id="UP000230002">
    <property type="component" value="Unassembled WGS sequence"/>
</dbReference>
<evidence type="ECO:0000313" key="4">
    <source>
        <dbReference type="EMBL" id="PIL34655.1"/>
    </source>
</evidence>
<evidence type="ECO:0000256" key="1">
    <source>
        <dbReference type="ARBA" id="ARBA00022630"/>
    </source>
</evidence>
<evidence type="ECO:0008006" key="6">
    <source>
        <dbReference type="Google" id="ProtNLM"/>
    </source>
</evidence>
<protein>
    <recommendedName>
        <fullName evidence="6">FAD/NAD(P)-binding domain-containing protein</fullName>
    </recommendedName>
</protein>
<dbReference type="InterPro" id="IPR020946">
    <property type="entry name" value="Flavin_mOase-like"/>
</dbReference>
<accession>A0A2G8SLK3</accession>
<dbReference type="InterPro" id="IPR036188">
    <property type="entry name" value="FAD/NAD-bd_sf"/>
</dbReference>
<keyword evidence="3" id="KW-0560">Oxidoreductase</keyword>
<dbReference type="OrthoDB" id="74360at2759"/>
<dbReference type="PANTHER" id="PTHR43539:SF68">
    <property type="entry name" value="FLAVIN-BINDING MONOOXYGENASE-LIKE PROTEIN (AFU_ORTHOLOGUE AFUA_4G09220)"/>
    <property type="match status" value="1"/>
</dbReference>
<dbReference type="Gene3D" id="3.50.50.60">
    <property type="entry name" value="FAD/NAD(P)-binding domain"/>
    <property type="match status" value="1"/>
</dbReference>
<dbReference type="PANTHER" id="PTHR43539">
    <property type="entry name" value="FLAVIN-BINDING MONOOXYGENASE-LIKE PROTEIN (AFU_ORTHOLOGUE AFUA_4G09220)"/>
    <property type="match status" value="1"/>
</dbReference>